<evidence type="ECO:0000313" key="1">
    <source>
        <dbReference type="EMBL" id="EGO20255.1"/>
    </source>
</evidence>
<name>F8P9C6_SERL9</name>
<accession>F8P9C6</accession>
<organism>
    <name type="scientific">Serpula lacrymans var. lacrymans (strain S7.9)</name>
    <name type="common">Dry rot fungus</name>
    <dbReference type="NCBI Taxonomy" id="578457"/>
    <lineage>
        <taxon>Eukaryota</taxon>
        <taxon>Fungi</taxon>
        <taxon>Dikarya</taxon>
        <taxon>Basidiomycota</taxon>
        <taxon>Agaricomycotina</taxon>
        <taxon>Agaricomycetes</taxon>
        <taxon>Agaricomycetidae</taxon>
        <taxon>Boletales</taxon>
        <taxon>Coniophorineae</taxon>
        <taxon>Serpulaceae</taxon>
        <taxon>Serpula</taxon>
    </lineage>
</organism>
<proteinExistence type="predicted"/>
<dbReference type="AlphaFoldDB" id="F8P9C6"/>
<reference evidence="1" key="1">
    <citation type="submission" date="2011-04" db="EMBL/GenBank/DDBJ databases">
        <title>Evolution of plant cell wall degrading machinery underlies the functional diversity of forest fungi.</title>
        <authorList>
            <consortium name="US DOE Joint Genome Institute (JGI-PGF)"/>
            <person name="Eastwood D.C."/>
            <person name="Floudas D."/>
            <person name="Binder M."/>
            <person name="Majcherczyk A."/>
            <person name="Schneider P."/>
            <person name="Aerts A."/>
            <person name="Asiegbu F.O."/>
            <person name="Baker S.E."/>
            <person name="Barry K."/>
            <person name="Bendiksby M."/>
            <person name="Blumentritt M."/>
            <person name="Coutinho P.M."/>
            <person name="Cullen D."/>
            <person name="Cullen D."/>
            <person name="Gathman A."/>
            <person name="Goodell B."/>
            <person name="Henrissat B."/>
            <person name="Ihrmark K."/>
            <person name="Kauserud H."/>
            <person name="Kohler A."/>
            <person name="LaButti K."/>
            <person name="Lapidus A."/>
            <person name="Lavin J.L."/>
            <person name="Lee Y.-H."/>
            <person name="Lindquist E."/>
            <person name="Lilly W."/>
            <person name="Lucas S."/>
            <person name="Morin E."/>
            <person name="Murat C."/>
            <person name="Oguiza J.A."/>
            <person name="Park J."/>
            <person name="Pisabarro A.G."/>
            <person name="Riley R."/>
            <person name="Rosling A."/>
            <person name="Salamov A."/>
            <person name="Schmidt O."/>
            <person name="Schmutz J."/>
            <person name="Skrede I."/>
            <person name="Stenlid J."/>
            <person name="Wiebenga A."/>
            <person name="Xie X."/>
            <person name="Kues U."/>
            <person name="Hibbett D.S."/>
            <person name="Hoffmeister D."/>
            <person name="Hogberg N."/>
            <person name="Martin F."/>
            <person name="Grigoriev I.V."/>
            <person name="Watkinson S.C."/>
        </authorList>
    </citation>
    <scope>NUCLEOTIDE SEQUENCE</scope>
    <source>
        <strain evidence="1">S7.9</strain>
    </source>
</reference>
<dbReference type="HOGENOM" id="CLU_2905557_0_0_1"/>
<sequence>MGPVSCQKFIVTFIQEGATLMGKGHSKTAVIEFTVTATYLEGLQSSYLRFEATTPLSFLWLR</sequence>
<protein>
    <submittedName>
        <fullName evidence="1">Uncharacterized protein</fullName>
    </submittedName>
</protein>
<dbReference type="Proteomes" id="UP000008064">
    <property type="component" value="Unassembled WGS sequence"/>
</dbReference>
<dbReference type="RefSeq" id="XP_007323000.1">
    <property type="nucleotide sequence ID" value="XM_007322938.1"/>
</dbReference>
<dbReference type="GeneID" id="18821043"/>
<dbReference type="KEGG" id="sla:SERLADRAFT_477646"/>
<gene>
    <name evidence="1" type="ORF">SERLADRAFT_477646</name>
</gene>
<dbReference type="EMBL" id="GL945441">
    <property type="protein sequence ID" value="EGO20255.1"/>
    <property type="molecule type" value="Genomic_DNA"/>
</dbReference>